<reference evidence="2" key="1">
    <citation type="submission" date="2016-01" db="EMBL/GenBank/DDBJ databases">
        <authorList>
            <person name="Peeters C."/>
        </authorList>
    </citation>
    <scope>NUCLEOTIDE SEQUENCE</scope>
    <source>
        <strain evidence="2">LMG 29321</strain>
    </source>
</reference>
<evidence type="ECO:0000256" key="1">
    <source>
        <dbReference type="SAM" id="SignalP"/>
    </source>
</evidence>
<dbReference type="OrthoDB" id="9111670at2"/>
<sequence length="78" mass="8188">MKRKALCLAFAAASVLSSLSLSASAAPSVSPSPLGGQAFAMKSEVATRAAMPSQKLAFGYWICWADMDPSDCYWLPGD</sequence>
<proteinExistence type="predicted"/>
<evidence type="ECO:0000313" key="2">
    <source>
        <dbReference type="EMBL" id="SAK40906.1"/>
    </source>
</evidence>
<feature type="signal peptide" evidence="1">
    <location>
        <begin position="1"/>
        <end position="25"/>
    </location>
</feature>
<keyword evidence="1" id="KW-0732">Signal</keyword>
<dbReference type="Proteomes" id="UP000071859">
    <property type="component" value="Unassembled WGS sequence"/>
</dbReference>
<evidence type="ECO:0000313" key="3">
    <source>
        <dbReference type="Proteomes" id="UP000071859"/>
    </source>
</evidence>
<feature type="chain" id="PRO_5007618893" description="Lipoprotein" evidence="1">
    <location>
        <begin position="26"/>
        <end position="78"/>
    </location>
</feature>
<accession>A0A157Z5Q4</accession>
<evidence type="ECO:0008006" key="4">
    <source>
        <dbReference type="Google" id="ProtNLM"/>
    </source>
</evidence>
<gene>
    <name evidence="2" type="ORF">AWB78_00148</name>
</gene>
<name>A0A157Z5Q4_9BURK</name>
<protein>
    <recommendedName>
        <fullName evidence="4">Lipoprotein</fullName>
    </recommendedName>
</protein>
<dbReference type="EMBL" id="FCOX02000001">
    <property type="protein sequence ID" value="SAK40906.1"/>
    <property type="molecule type" value="Genomic_DNA"/>
</dbReference>
<dbReference type="AlphaFoldDB" id="A0A157Z5Q4"/>
<comment type="caution">
    <text evidence="2">The sequence shown here is derived from an EMBL/GenBank/DDBJ whole genome shotgun (WGS) entry which is preliminary data.</text>
</comment>
<keyword evidence="3" id="KW-1185">Reference proteome</keyword>
<organism evidence="2 3">
    <name type="scientific">Caballeronia calidae</name>
    <dbReference type="NCBI Taxonomy" id="1777139"/>
    <lineage>
        <taxon>Bacteria</taxon>
        <taxon>Pseudomonadati</taxon>
        <taxon>Pseudomonadota</taxon>
        <taxon>Betaproteobacteria</taxon>
        <taxon>Burkholderiales</taxon>
        <taxon>Burkholderiaceae</taxon>
        <taxon>Caballeronia</taxon>
    </lineage>
</organism>